<reference evidence="1" key="1">
    <citation type="submission" date="2014-11" db="EMBL/GenBank/DDBJ databases">
        <authorList>
            <person name="Amaro Gonzalez C."/>
        </authorList>
    </citation>
    <scope>NUCLEOTIDE SEQUENCE</scope>
</reference>
<organism evidence="1">
    <name type="scientific">Anguilla anguilla</name>
    <name type="common">European freshwater eel</name>
    <name type="synonym">Muraena anguilla</name>
    <dbReference type="NCBI Taxonomy" id="7936"/>
    <lineage>
        <taxon>Eukaryota</taxon>
        <taxon>Metazoa</taxon>
        <taxon>Chordata</taxon>
        <taxon>Craniata</taxon>
        <taxon>Vertebrata</taxon>
        <taxon>Euteleostomi</taxon>
        <taxon>Actinopterygii</taxon>
        <taxon>Neopterygii</taxon>
        <taxon>Teleostei</taxon>
        <taxon>Anguilliformes</taxon>
        <taxon>Anguillidae</taxon>
        <taxon>Anguilla</taxon>
    </lineage>
</organism>
<protein>
    <submittedName>
        <fullName evidence="1">Uncharacterized protein</fullName>
    </submittedName>
</protein>
<reference evidence="1" key="2">
    <citation type="journal article" date="2015" name="Fish Shellfish Immunol.">
        <title>Early steps in the European eel (Anguilla anguilla)-Vibrio vulnificus interaction in the gills: Role of the RtxA13 toxin.</title>
        <authorList>
            <person name="Callol A."/>
            <person name="Pajuelo D."/>
            <person name="Ebbesson L."/>
            <person name="Teles M."/>
            <person name="MacKenzie S."/>
            <person name="Amaro C."/>
        </authorList>
    </citation>
    <scope>NUCLEOTIDE SEQUENCE</scope>
</reference>
<proteinExistence type="predicted"/>
<sequence length="8" mass="909">MCSSNRPD</sequence>
<name>A0A0E9U971_ANGAN</name>
<dbReference type="EMBL" id="GBXM01047069">
    <property type="protein sequence ID" value="JAH61508.1"/>
    <property type="molecule type" value="Transcribed_RNA"/>
</dbReference>
<evidence type="ECO:0000313" key="1">
    <source>
        <dbReference type="EMBL" id="JAH61508.1"/>
    </source>
</evidence>
<accession>A0A0E9U971</accession>